<dbReference type="Gene3D" id="3.40.630.30">
    <property type="match status" value="1"/>
</dbReference>
<feature type="domain" description="N-acetyltransferase" evidence="1">
    <location>
        <begin position="11"/>
        <end position="170"/>
    </location>
</feature>
<dbReference type="STRING" id="1038014.SAMN04487910_1661"/>
<name>A0A1H7MBR3_AQUAM</name>
<reference evidence="2 3" key="1">
    <citation type="submission" date="2016-10" db="EMBL/GenBank/DDBJ databases">
        <authorList>
            <person name="de Groot N.N."/>
        </authorList>
    </citation>
    <scope>NUCLEOTIDE SEQUENCE [LARGE SCALE GENOMIC DNA]</scope>
    <source>
        <strain evidence="2 3">DSM 25232</strain>
    </source>
</reference>
<dbReference type="Proteomes" id="UP000198521">
    <property type="component" value="Unassembled WGS sequence"/>
</dbReference>
<organism evidence="2 3">
    <name type="scientific">Aquimarina amphilecti</name>
    <dbReference type="NCBI Taxonomy" id="1038014"/>
    <lineage>
        <taxon>Bacteria</taxon>
        <taxon>Pseudomonadati</taxon>
        <taxon>Bacteroidota</taxon>
        <taxon>Flavobacteriia</taxon>
        <taxon>Flavobacteriales</taxon>
        <taxon>Flavobacteriaceae</taxon>
        <taxon>Aquimarina</taxon>
    </lineage>
</organism>
<protein>
    <submittedName>
        <fullName evidence="2">Ribosomal-protein-alanine N-acetyltransferase</fullName>
    </submittedName>
</protein>
<accession>A0A1H7MBR3</accession>
<evidence type="ECO:0000313" key="3">
    <source>
        <dbReference type="Proteomes" id="UP000198521"/>
    </source>
</evidence>
<dbReference type="RefSeq" id="WP_091407415.1">
    <property type="nucleotide sequence ID" value="NZ_FOAB01000003.1"/>
</dbReference>
<dbReference type="GO" id="GO:0016747">
    <property type="term" value="F:acyltransferase activity, transferring groups other than amino-acyl groups"/>
    <property type="evidence" value="ECO:0007669"/>
    <property type="project" value="InterPro"/>
</dbReference>
<dbReference type="Pfam" id="PF13302">
    <property type="entry name" value="Acetyltransf_3"/>
    <property type="match status" value="1"/>
</dbReference>
<dbReference type="EMBL" id="FOAB01000003">
    <property type="protein sequence ID" value="SEL08348.1"/>
    <property type="molecule type" value="Genomic_DNA"/>
</dbReference>
<dbReference type="PANTHER" id="PTHR43792">
    <property type="entry name" value="GNAT FAMILY, PUTATIVE (AFU_ORTHOLOGUE AFUA_3G00765)-RELATED-RELATED"/>
    <property type="match status" value="1"/>
</dbReference>
<dbReference type="InterPro" id="IPR051531">
    <property type="entry name" value="N-acetyltransferase"/>
</dbReference>
<keyword evidence="2" id="KW-0808">Transferase</keyword>
<evidence type="ECO:0000313" key="2">
    <source>
        <dbReference type="EMBL" id="SEL08348.1"/>
    </source>
</evidence>
<evidence type="ECO:0000259" key="1">
    <source>
        <dbReference type="PROSITE" id="PS51186"/>
    </source>
</evidence>
<dbReference type="SUPFAM" id="SSF55729">
    <property type="entry name" value="Acyl-CoA N-acyltransferases (Nat)"/>
    <property type="match status" value="1"/>
</dbReference>
<dbReference type="PROSITE" id="PS51186">
    <property type="entry name" value="GNAT"/>
    <property type="match status" value="1"/>
</dbReference>
<sequence>MKFEEIITDRLILRKFTQESFDSIYSDMSQDEQLVILGLNSIEKLVEEKEKYKKGLSTHNKKFLYHQLIDKKTAAIIGWCGFHTWYTDHNRAEIGYGLFDDNYKNKGIMSEAIVSIVNYGFNNMNLERIEAFVSPNNTPSIKLLKRMKFEKEGFLKHHYFDNNKMDDSIVFALLKSEYK</sequence>
<dbReference type="PANTHER" id="PTHR43792:SF1">
    <property type="entry name" value="N-ACETYLTRANSFERASE DOMAIN-CONTAINING PROTEIN"/>
    <property type="match status" value="1"/>
</dbReference>
<keyword evidence="3" id="KW-1185">Reference proteome</keyword>
<proteinExistence type="predicted"/>
<dbReference type="InterPro" id="IPR016181">
    <property type="entry name" value="Acyl_CoA_acyltransferase"/>
</dbReference>
<dbReference type="OrthoDB" id="9811523at2"/>
<gene>
    <name evidence="2" type="ORF">SAMN04487910_1661</name>
</gene>
<dbReference type="InterPro" id="IPR000182">
    <property type="entry name" value="GNAT_dom"/>
</dbReference>
<dbReference type="AlphaFoldDB" id="A0A1H7MBR3"/>